<name>A0ABY2RWM1_9PSEU</name>
<sequence>MSKPMRRTRIFARSRHAELVVVSFRPLARVLTVVGSTRRLTTYDTGAKTVADLGARNQHD</sequence>
<evidence type="ECO:0000313" key="1">
    <source>
        <dbReference type="EMBL" id="TKG63553.1"/>
    </source>
</evidence>
<gene>
    <name evidence="1" type="ORF">FCN18_30080</name>
</gene>
<dbReference type="RefSeq" id="WP_137096681.1">
    <property type="nucleotide sequence ID" value="NZ_SWMS01000023.1"/>
</dbReference>
<evidence type="ECO:0000313" key="2">
    <source>
        <dbReference type="Proteomes" id="UP000309992"/>
    </source>
</evidence>
<organism evidence="1 2">
    <name type="scientific">Prauserella endophytica</name>
    <dbReference type="NCBI Taxonomy" id="1592324"/>
    <lineage>
        <taxon>Bacteria</taxon>
        <taxon>Bacillati</taxon>
        <taxon>Actinomycetota</taxon>
        <taxon>Actinomycetes</taxon>
        <taxon>Pseudonocardiales</taxon>
        <taxon>Pseudonocardiaceae</taxon>
        <taxon>Prauserella</taxon>
        <taxon>Prauserella coralliicola group</taxon>
    </lineage>
</organism>
<comment type="caution">
    <text evidence="1">The sequence shown here is derived from an EMBL/GenBank/DDBJ whole genome shotgun (WGS) entry which is preliminary data.</text>
</comment>
<protein>
    <submittedName>
        <fullName evidence="1">Uncharacterized protein</fullName>
    </submittedName>
</protein>
<dbReference type="Proteomes" id="UP000309992">
    <property type="component" value="Unassembled WGS sequence"/>
</dbReference>
<reference evidence="1 2" key="1">
    <citation type="journal article" date="2015" name="Antonie Van Leeuwenhoek">
        <title>Prauserella endophytica sp. nov., an endophytic actinobacterium isolated from Tamarix taklamakanensis.</title>
        <authorList>
            <person name="Liu J.M."/>
            <person name="Habden X."/>
            <person name="Guo L."/>
            <person name="Tuo L."/>
            <person name="Jiang Z.K."/>
            <person name="Liu S.W."/>
            <person name="Liu X.F."/>
            <person name="Chen L."/>
            <person name="Li R.F."/>
            <person name="Zhang Y.Q."/>
            <person name="Sun C.H."/>
        </authorList>
    </citation>
    <scope>NUCLEOTIDE SEQUENCE [LARGE SCALE GENOMIC DNA]</scope>
    <source>
        <strain evidence="1 2">CGMCC 4.7182</strain>
    </source>
</reference>
<keyword evidence="2" id="KW-1185">Reference proteome</keyword>
<dbReference type="EMBL" id="SWMS01000023">
    <property type="protein sequence ID" value="TKG63553.1"/>
    <property type="molecule type" value="Genomic_DNA"/>
</dbReference>
<proteinExistence type="predicted"/>
<accession>A0ABY2RWM1</accession>